<dbReference type="Proteomes" id="UP001252613">
    <property type="component" value="Unassembled WGS sequence"/>
</dbReference>
<evidence type="ECO:0000313" key="2">
    <source>
        <dbReference type="Proteomes" id="UP001252613"/>
    </source>
</evidence>
<sequence length="313" mass="33729">MTNAMKYSTITLPDGARPRGVALSADGSRAAVCNFGLGSVSMIDTVNNVVIANIPAMPRSAYTAFDESRNRCYVTSLDSRAVLVIDTDLNAVIREIDINVALRQITTDPTNGRAYVTCPRTGQFDMAQIAVIDTNQDVLITTLAIEAGNLPTNIAIDPIGHRGFFPLVLNQNRTLIGRIDTQANQVIAPMEYPIEDLARDSTVWKNGLLYIAAATKTSVINTATEETHALKAGGKHIHLSPQGDRAYYLLSRSESGQQWSALQTVDTGTYEVVDVSLIAPIQPHSMAISANGKRVCITEDDRRSVVVADIAGA</sequence>
<dbReference type="SUPFAM" id="SSF51004">
    <property type="entry name" value="C-terminal (heme d1) domain of cytochrome cd1-nitrite reductase"/>
    <property type="match status" value="1"/>
</dbReference>
<dbReference type="PANTHER" id="PTHR47197">
    <property type="entry name" value="PROTEIN NIRF"/>
    <property type="match status" value="1"/>
</dbReference>
<gene>
    <name evidence="1" type="ORF">J2W43_000710</name>
</gene>
<accession>A0AAW8M618</accession>
<proteinExistence type="predicted"/>
<dbReference type="InterPro" id="IPR011048">
    <property type="entry name" value="Haem_d1_sf"/>
</dbReference>
<dbReference type="InterPro" id="IPR015943">
    <property type="entry name" value="WD40/YVTN_repeat-like_dom_sf"/>
</dbReference>
<dbReference type="EMBL" id="JAVDVC010000001">
    <property type="protein sequence ID" value="MDR6956747.1"/>
    <property type="molecule type" value="Genomic_DNA"/>
</dbReference>
<organism evidence="1 2">
    <name type="scientific">Pseudomonas brassicacearum</name>
    <dbReference type="NCBI Taxonomy" id="930166"/>
    <lineage>
        <taxon>Bacteria</taxon>
        <taxon>Pseudomonadati</taxon>
        <taxon>Pseudomonadota</taxon>
        <taxon>Gammaproteobacteria</taxon>
        <taxon>Pseudomonadales</taxon>
        <taxon>Pseudomonadaceae</taxon>
        <taxon>Pseudomonas</taxon>
    </lineage>
</organism>
<evidence type="ECO:0000313" key="1">
    <source>
        <dbReference type="EMBL" id="MDR6956747.1"/>
    </source>
</evidence>
<dbReference type="InterPro" id="IPR051200">
    <property type="entry name" value="Host-pathogen_enzymatic-act"/>
</dbReference>
<dbReference type="PANTHER" id="PTHR47197:SF3">
    <property type="entry name" value="DIHYDRO-HEME D1 DEHYDROGENASE"/>
    <property type="match status" value="1"/>
</dbReference>
<name>A0AAW8M618_9PSED</name>
<comment type="caution">
    <text evidence="1">The sequence shown here is derived from an EMBL/GenBank/DDBJ whole genome shotgun (WGS) entry which is preliminary data.</text>
</comment>
<dbReference type="AlphaFoldDB" id="A0AAW8M618"/>
<keyword evidence="1" id="KW-0238">DNA-binding</keyword>
<dbReference type="RefSeq" id="WP_310356445.1">
    <property type="nucleotide sequence ID" value="NZ_JAVDVC010000001.1"/>
</dbReference>
<protein>
    <submittedName>
        <fullName evidence="1">DNA-binding beta-propeller fold protein YncE</fullName>
    </submittedName>
</protein>
<reference evidence="1" key="1">
    <citation type="submission" date="2023-07" db="EMBL/GenBank/DDBJ databases">
        <title>Sorghum-associated microbial communities from plants grown in Nebraska, USA.</title>
        <authorList>
            <person name="Schachtman D."/>
        </authorList>
    </citation>
    <scope>NUCLEOTIDE SEQUENCE</scope>
    <source>
        <strain evidence="1">3432</strain>
    </source>
</reference>
<dbReference type="Gene3D" id="2.130.10.10">
    <property type="entry name" value="YVTN repeat-like/Quinoprotein amine dehydrogenase"/>
    <property type="match status" value="2"/>
</dbReference>
<dbReference type="GO" id="GO:0003677">
    <property type="term" value="F:DNA binding"/>
    <property type="evidence" value="ECO:0007669"/>
    <property type="project" value="UniProtKB-KW"/>
</dbReference>